<dbReference type="Proteomes" id="UP001597493">
    <property type="component" value="Unassembled WGS sequence"/>
</dbReference>
<feature type="signal peptide" evidence="2">
    <location>
        <begin position="1"/>
        <end position="25"/>
    </location>
</feature>
<evidence type="ECO:0000313" key="5">
    <source>
        <dbReference type="Proteomes" id="UP001597493"/>
    </source>
</evidence>
<evidence type="ECO:0000256" key="2">
    <source>
        <dbReference type="SAM" id="SignalP"/>
    </source>
</evidence>
<evidence type="ECO:0000259" key="3">
    <source>
        <dbReference type="PROSITE" id="PS51782"/>
    </source>
</evidence>
<feature type="chain" id="PRO_5045300942" evidence="2">
    <location>
        <begin position="26"/>
        <end position="204"/>
    </location>
</feature>
<dbReference type="InterPro" id="IPR059180">
    <property type="entry name" value="3D_YorM"/>
</dbReference>
<reference evidence="5" key="1">
    <citation type="journal article" date="2019" name="Int. J. Syst. Evol. Microbiol.">
        <title>The Global Catalogue of Microorganisms (GCM) 10K type strain sequencing project: providing services to taxonomists for standard genome sequencing and annotation.</title>
        <authorList>
            <consortium name="The Broad Institute Genomics Platform"/>
            <consortium name="The Broad Institute Genome Sequencing Center for Infectious Disease"/>
            <person name="Wu L."/>
            <person name="Ma J."/>
        </authorList>
    </citation>
    <scope>NUCLEOTIDE SEQUENCE [LARGE SCALE GENOMIC DNA]</scope>
    <source>
        <strain evidence="5">TISTR 1827</strain>
    </source>
</reference>
<keyword evidence="1 2" id="KW-0732">Signal</keyword>
<dbReference type="InterPro" id="IPR018392">
    <property type="entry name" value="LysM"/>
</dbReference>
<keyword evidence="5" id="KW-1185">Reference proteome</keyword>
<comment type="caution">
    <text evidence="4">The sequence shown here is derived from an EMBL/GenBank/DDBJ whole genome shotgun (WGS) entry which is preliminary data.</text>
</comment>
<evidence type="ECO:0000256" key="1">
    <source>
        <dbReference type="ARBA" id="ARBA00022729"/>
    </source>
</evidence>
<dbReference type="InterPro" id="IPR036779">
    <property type="entry name" value="LysM_dom_sf"/>
</dbReference>
<protein>
    <submittedName>
        <fullName evidence="4">3D domain-containing protein</fullName>
    </submittedName>
</protein>
<name>A0ABW5QSE2_9BACL</name>
<evidence type="ECO:0000313" key="4">
    <source>
        <dbReference type="EMBL" id="MFD2659234.1"/>
    </source>
</evidence>
<dbReference type="CDD" id="cd14667">
    <property type="entry name" value="3D_containing_proteins"/>
    <property type="match status" value="1"/>
</dbReference>
<proteinExistence type="predicted"/>
<feature type="domain" description="LysM" evidence="3">
    <location>
        <begin position="28"/>
        <end position="72"/>
    </location>
</feature>
<dbReference type="Pfam" id="PF01476">
    <property type="entry name" value="LysM"/>
    <property type="match status" value="1"/>
</dbReference>
<dbReference type="Gene3D" id="2.40.40.10">
    <property type="entry name" value="RlpA-like domain"/>
    <property type="match status" value="1"/>
</dbReference>
<dbReference type="SMART" id="SM00257">
    <property type="entry name" value="LysM"/>
    <property type="match status" value="1"/>
</dbReference>
<dbReference type="InterPro" id="IPR051933">
    <property type="entry name" value="Resuscitation_pf_RpfB"/>
</dbReference>
<dbReference type="SUPFAM" id="SSF50685">
    <property type="entry name" value="Barwin-like endoglucanases"/>
    <property type="match status" value="1"/>
</dbReference>
<dbReference type="PANTHER" id="PTHR39160:SF4">
    <property type="entry name" value="RESUSCITATION-PROMOTING FACTOR RPFB"/>
    <property type="match status" value="1"/>
</dbReference>
<dbReference type="PANTHER" id="PTHR39160">
    <property type="entry name" value="CELL WALL-BINDING PROTEIN YOCH"/>
    <property type="match status" value="1"/>
</dbReference>
<dbReference type="RefSeq" id="WP_379269613.1">
    <property type="nucleotide sequence ID" value="NZ_JBHUGT010000031.1"/>
</dbReference>
<organism evidence="4 5">
    <name type="scientific">Paenibacillus thailandensis</name>
    <dbReference type="NCBI Taxonomy" id="393250"/>
    <lineage>
        <taxon>Bacteria</taxon>
        <taxon>Bacillati</taxon>
        <taxon>Bacillota</taxon>
        <taxon>Bacilli</taxon>
        <taxon>Bacillales</taxon>
        <taxon>Paenibacillaceae</taxon>
        <taxon>Paenibacillus</taxon>
    </lineage>
</organism>
<dbReference type="Pfam" id="PF06725">
    <property type="entry name" value="3D"/>
    <property type="match status" value="1"/>
</dbReference>
<dbReference type="CDD" id="cd00118">
    <property type="entry name" value="LysM"/>
    <property type="match status" value="1"/>
</dbReference>
<accession>A0ABW5QSE2</accession>
<dbReference type="InterPro" id="IPR036908">
    <property type="entry name" value="RlpA-like_sf"/>
</dbReference>
<sequence length="204" mass="21434">MKKKIPAAVLAFGLSLMLFGGPAHGAASTYTTKDGDTFWKLAKQYGVTVNKLQEANPGVNPFNLYKGLKITIPSTAQATVKAAPASAKSVTADGKSYRVSKTLNIKATAYSSAASENGKWGAVDYFGNPLKLGTVAVDPDVIPLGTKLYITGYEHENLPAGGFVAKAADIGGAIKGNRIDIFIPGSQAEVRTFGIQNIEVQILK</sequence>
<dbReference type="SUPFAM" id="SSF54106">
    <property type="entry name" value="LysM domain"/>
    <property type="match status" value="1"/>
</dbReference>
<gene>
    <name evidence="4" type="ORF">ACFSW5_03015</name>
</gene>
<dbReference type="InterPro" id="IPR010611">
    <property type="entry name" value="3D_dom"/>
</dbReference>
<dbReference type="PROSITE" id="PS51782">
    <property type="entry name" value="LYSM"/>
    <property type="match status" value="1"/>
</dbReference>
<dbReference type="EMBL" id="JBHUMY010000001">
    <property type="protein sequence ID" value="MFD2659234.1"/>
    <property type="molecule type" value="Genomic_DNA"/>
</dbReference>
<dbReference type="Gene3D" id="3.10.350.10">
    <property type="entry name" value="LysM domain"/>
    <property type="match status" value="1"/>
</dbReference>